<dbReference type="Proteomes" id="UP001499843">
    <property type="component" value="Unassembled WGS sequence"/>
</dbReference>
<feature type="region of interest" description="Disordered" evidence="1">
    <location>
        <begin position="25"/>
        <end position="81"/>
    </location>
</feature>
<protein>
    <submittedName>
        <fullName evidence="3">Uncharacterized protein</fullName>
    </submittedName>
</protein>
<dbReference type="RefSeq" id="WP_344489278.1">
    <property type="nucleotide sequence ID" value="NZ_BAAAQX010000033.1"/>
</dbReference>
<comment type="caution">
    <text evidence="3">The sequence shown here is derived from an EMBL/GenBank/DDBJ whole genome shotgun (WGS) entry which is preliminary data.</text>
</comment>
<evidence type="ECO:0000313" key="4">
    <source>
        <dbReference type="Proteomes" id="UP001499843"/>
    </source>
</evidence>
<keyword evidence="2" id="KW-0732">Signal</keyword>
<sequence length="174" mass="17568">MRFSKPLVVTLASVALLTAPLSGAALADSAKPQPAATAQAPQPGDRSTQLTDRKSGKQDVRKQDDRNSKARAESKKRKSDVAGIAASKVAKVSASVSPGRVRAGASYTVSIVASGGSSATVTSPEGKSYRVSLSGGRGSKTLSVPAGAKAGSKTVTVKVGNKVDTASFTVVRGK</sequence>
<name>A0ABN3CVM3_9ACTN</name>
<evidence type="ECO:0000313" key="3">
    <source>
        <dbReference type="EMBL" id="GAA2213526.1"/>
    </source>
</evidence>
<gene>
    <name evidence="3" type="ORF">GCM10009850_089890</name>
</gene>
<feature type="chain" id="PRO_5045587747" evidence="2">
    <location>
        <begin position="28"/>
        <end position="174"/>
    </location>
</feature>
<accession>A0ABN3CVM3</accession>
<proteinExistence type="predicted"/>
<feature type="compositionally biased region" description="Low complexity" evidence="1">
    <location>
        <begin position="32"/>
        <end position="43"/>
    </location>
</feature>
<organism evidence="3 4">
    <name type="scientific">Nonomuraea monospora</name>
    <dbReference type="NCBI Taxonomy" id="568818"/>
    <lineage>
        <taxon>Bacteria</taxon>
        <taxon>Bacillati</taxon>
        <taxon>Actinomycetota</taxon>
        <taxon>Actinomycetes</taxon>
        <taxon>Streptosporangiales</taxon>
        <taxon>Streptosporangiaceae</taxon>
        <taxon>Nonomuraea</taxon>
    </lineage>
</organism>
<dbReference type="EMBL" id="BAAAQX010000033">
    <property type="protein sequence ID" value="GAA2213526.1"/>
    <property type="molecule type" value="Genomic_DNA"/>
</dbReference>
<keyword evidence="4" id="KW-1185">Reference proteome</keyword>
<feature type="compositionally biased region" description="Basic and acidic residues" evidence="1">
    <location>
        <begin position="51"/>
        <end position="73"/>
    </location>
</feature>
<evidence type="ECO:0000256" key="2">
    <source>
        <dbReference type="SAM" id="SignalP"/>
    </source>
</evidence>
<evidence type="ECO:0000256" key="1">
    <source>
        <dbReference type="SAM" id="MobiDB-lite"/>
    </source>
</evidence>
<feature type="signal peptide" evidence="2">
    <location>
        <begin position="1"/>
        <end position="27"/>
    </location>
</feature>
<reference evidence="3 4" key="1">
    <citation type="journal article" date="2019" name="Int. J. Syst. Evol. Microbiol.">
        <title>The Global Catalogue of Microorganisms (GCM) 10K type strain sequencing project: providing services to taxonomists for standard genome sequencing and annotation.</title>
        <authorList>
            <consortium name="The Broad Institute Genomics Platform"/>
            <consortium name="The Broad Institute Genome Sequencing Center for Infectious Disease"/>
            <person name="Wu L."/>
            <person name="Ma J."/>
        </authorList>
    </citation>
    <scope>NUCLEOTIDE SEQUENCE [LARGE SCALE GENOMIC DNA]</scope>
    <source>
        <strain evidence="3 4">JCM 16114</strain>
    </source>
</reference>